<accession>A0ABU1Y785</accession>
<evidence type="ECO:0000313" key="2">
    <source>
        <dbReference type="Proteomes" id="UP001269081"/>
    </source>
</evidence>
<keyword evidence="2" id="KW-1185">Reference proteome</keyword>
<proteinExistence type="predicted"/>
<gene>
    <name evidence="1" type="ORF">J2W48_002028</name>
</gene>
<name>A0ABU1Y785_9FLAO</name>
<dbReference type="EMBL" id="JAVDWQ010000005">
    <property type="protein sequence ID" value="MDR7210089.1"/>
    <property type="molecule type" value="Genomic_DNA"/>
</dbReference>
<dbReference type="PROSITE" id="PS51257">
    <property type="entry name" value="PROKAR_LIPOPROTEIN"/>
    <property type="match status" value="1"/>
</dbReference>
<protein>
    <recommendedName>
        <fullName evidence="3">DUF4352 domain-containing protein</fullName>
    </recommendedName>
</protein>
<comment type="caution">
    <text evidence="1">The sequence shown here is derived from an EMBL/GenBank/DDBJ whole genome shotgun (WGS) entry which is preliminary data.</text>
</comment>
<dbReference type="Proteomes" id="UP001269081">
    <property type="component" value="Unassembled WGS sequence"/>
</dbReference>
<sequence length="159" mass="18004">MKNLVLSCLLVSCIGFQSCKKNEKPDGAEVSKAETEKFVKIECYKAIYDSDTIDLKLNTLKDGKIIGNMTMKIEFASEKTGEIKGEFRGDTLFADYTFTQGKNKQIFKNPMAFLKRDKELILGNGAIETSMGVSYFVKNKPIDFDKVKYKFTNIDCDDE</sequence>
<organism evidence="1 2">
    <name type="scientific">Flavobacterium piscis</name>
    <dbReference type="NCBI Taxonomy" id="1114874"/>
    <lineage>
        <taxon>Bacteria</taxon>
        <taxon>Pseudomonadati</taxon>
        <taxon>Bacteroidota</taxon>
        <taxon>Flavobacteriia</taxon>
        <taxon>Flavobacteriales</taxon>
        <taxon>Flavobacteriaceae</taxon>
        <taxon>Flavobacterium</taxon>
    </lineage>
</organism>
<evidence type="ECO:0008006" key="3">
    <source>
        <dbReference type="Google" id="ProtNLM"/>
    </source>
</evidence>
<reference evidence="1 2" key="1">
    <citation type="submission" date="2023-07" db="EMBL/GenBank/DDBJ databases">
        <title>Sorghum-associated microbial communities from plants grown in Nebraska, USA.</title>
        <authorList>
            <person name="Schachtman D."/>
        </authorList>
    </citation>
    <scope>NUCLEOTIDE SEQUENCE [LARGE SCALE GENOMIC DNA]</scope>
    <source>
        <strain evidence="1 2">4129</strain>
    </source>
</reference>
<evidence type="ECO:0000313" key="1">
    <source>
        <dbReference type="EMBL" id="MDR7210089.1"/>
    </source>
</evidence>
<dbReference type="RefSeq" id="WP_310280805.1">
    <property type="nucleotide sequence ID" value="NZ_JAVDWQ010000005.1"/>
</dbReference>